<evidence type="ECO:0000313" key="2">
    <source>
        <dbReference type="EMBL" id="OLQ05496.1"/>
    </source>
</evidence>
<feature type="region of interest" description="Disordered" evidence="1">
    <location>
        <begin position="177"/>
        <end position="227"/>
    </location>
</feature>
<gene>
    <name evidence="2" type="ORF">AK812_SmicGene11327</name>
</gene>
<dbReference type="EMBL" id="LSRX01000183">
    <property type="protein sequence ID" value="OLQ05496.1"/>
    <property type="molecule type" value="Genomic_DNA"/>
</dbReference>
<evidence type="ECO:0000313" key="3">
    <source>
        <dbReference type="Proteomes" id="UP000186817"/>
    </source>
</evidence>
<keyword evidence="3" id="KW-1185">Reference proteome</keyword>
<feature type="compositionally biased region" description="Polar residues" evidence="1">
    <location>
        <begin position="212"/>
        <end position="227"/>
    </location>
</feature>
<dbReference type="Proteomes" id="UP000186817">
    <property type="component" value="Unassembled WGS sequence"/>
</dbReference>
<evidence type="ECO:0000256" key="1">
    <source>
        <dbReference type="SAM" id="MobiDB-lite"/>
    </source>
</evidence>
<dbReference type="AlphaFoldDB" id="A0A1Q9EDI3"/>
<name>A0A1Q9EDI3_SYMMI</name>
<sequence length="227" mass="24953">MRTDHVWFFQFKPPSGQHSLPELPSDFQASMANQDQTAASDEVPTTASSVLETSQAPTTTTVLRSQQEGLAGPIPFRLCSQFMVPTDSWSESPDFRVPDLHYHFAIHCLWCRQTWTYLGDAWHARTCSHCGASFMSSMPAGLFLPRGLPAHVLGQADFHPDCQLALFGGVHPSTTVPRTYPTVPVQEESTVPVQAESEGRDHNRDSHEGETEATTGQDLNSSTGPVE</sequence>
<dbReference type="OrthoDB" id="408674at2759"/>
<comment type="caution">
    <text evidence="2">The sequence shown here is derived from an EMBL/GenBank/DDBJ whole genome shotgun (WGS) entry which is preliminary data.</text>
</comment>
<feature type="region of interest" description="Disordered" evidence="1">
    <location>
        <begin position="32"/>
        <end position="59"/>
    </location>
</feature>
<protein>
    <submittedName>
        <fullName evidence="2">Uncharacterized protein</fullName>
    </submittedName>
</protein>
<accession>A0A1Q9EDI3</accession>
<feature type="compositionally biased region" description="Basic and acidic residues" evidence="1">
    <location>
        <begin position="197"/>
        <end position="210"/>
    </location>
</feature>
<proteinExistence type="predicted"/>
<reference evidence="2 3" key="1">
    <citation type="submission" date="2016-02" db="EMBL/GenBank/DDBJ databases">
        <title>Genome analysis of coral dinoflagellate symbionts highlights evolutionary adaptations to a symbiotic lifestyle.</title>
        <authorList>
            <person name="Aranda M."/>
            <person name="Li Y."/>
            <person name="Liew Y.J."/>
            <person name="Baumgarten S."/>
            <person name="Simakov O."/>
            <person name="Wilson M."/>
            <person name="Piel J."/>
            <person name="Ashoor H."/>
            <person name="Bougouffa S."/>
            <person name="Bajic V.B."/>
            <person name="Ryu T."/>
            <person name="Ravasi T."/>
            <person name="Bayer T."/>
            <person name="Micklem G."/>
            <person name="Kim H."/>
            <person name="Bhak J."/>
            <person name="Lajeunesse T.C."/>
            <person name="Voolstra C.R."/>
        </authorList>
    </citation>
    <scope>NUCLEOTIDE SEQUENCE [LARGE SCALE GENOMIC DNA]</scope>
    <source>
        <strain evidence="2 3">CCMP2467</strain>
    </source>
</reference>
<organism evidence="2 3">
    <name type="scientific">Symbiodinium microadriaticum</name>
    <name type="common">Dinoflagellate</name>
    <name type="synonym">Zooxanthella microadriatica</name>
    <dbReference type="NCBI Taxonomy" id="2951"/>
    <lineage>
        <taxon>Eukaryota</taxon>
        <taxon>Sar</taxon>
        <taxon>Alveolata</taxon>
        <taxon>Dinophyceae</taxon>
        <taxon>Suessiales</taxon>
        <taxon>Symbiodiniaceae</taxon>
        <taxon>Symbiodinium</taxon>
    </lineage>
</organism>